<dbReference type="GO" id="GO:0019068">
    <property type="term" value="P:virion assembly"/>
    <property type="evidence" value="ECO:0007669"/>
    <property type="project" value="InterPro"/>
</dbReference>
<keyword evidence="8" id="KW-1185">Reference proteome</keyword>
<organism evidence="7 8">
    <name type="scientific">Wenzhou Rattus losea jeilongvirus 2</name>
    <dbReference type="NCBI Taxonomy" id="2928988"/>
    <lineage>
        <taxon>Viruses</taxon>
        <taxon>Riboviria</taxon>
        <taxon>Orthornavirae</taxon>
        <taxon>Negarnaviricota</taxon>
        <taxon>Haploviricotina</taxon>
        <taxon>Monjiviricetes</taxon>
        <taxon>Mononegavirales</taxon>
        <taxon>Paramyxoviridae</taxon>
        <taxon>Orthoparamyxovirinae</taxon>
        <taxon>Jeilongvirus</taxon>
        <taxon>Jeilongvirus ratti</taxon>
    </lineage>
</organism>
<accession>A0A8T9KM09</accession>
<dbReference type="EMBL" id="OM030338">
    <property type="protein sequence ID" value="UOL48966.1"/>
    <property type="molecule type" value="Viral_cRNA"/>
</dbReference>
<dbReference type="Pfam" id="PF00661">
    <property type="entry name" value="Matrix_Paramyxo_N"/>
    <property type="match status" value="1"/>
</dbReference>
<feature type="domain" description="Matrix protein N-terminal" evidence="5">
    <location>
        <begin position="31"/>
        <end position="196"/>
    </location>
</feature>
<evidence type="ECO:0000313" key="7">
    <source>
        <dbReference type="EMBL" id="UOL48966.1"/>
    </source>
</evidence>
<dbReference type="Gene3D" id="2.70.20.50">
    <property type="entry name" value="Viral matrix protein, N-terminal domain"/>
    <property type="match status" value="1"/>
</dbReference>
<dbReference type="Pfam" id="PF23765">
    <property type="entry name" value="Matrix_Paramyxo_C"/>
    <property type="match status" value="1"/>
</dbReference>
<comment type="subcellular location">
    <subcellularLocation>
        <location evidence="1">Virion</location>
    </subcellularLocation>
</comment>
<evidence type="ECO:0000256" key="3">
    <source>
        <dbReference type="ARBA" id="ARBA00022844"/>
    </source>
</evidence>
<evidence type="ECO:0000259" key="5">
    <source>
        <dbReference type="Pfam" id="PF00661"/>
    </source>
</evidence>
<dbReference type="Gene3D" id="2.70.20.60">
    <property type="entry name" value="Viral matrix protein, C-terminal domain"/>
    <property type="match status" value="1"/>
</dbReference>
<protein>
    <recommendedName>
        <fullName evidence="2">Matrix protein</fullName>
    </recommendedName>
</protein>
<keyword evidence="4" id="KW-0468">Viral matrix protein</keyword>
<dbReference type="GO" id="GO:0039660">
    <property type="term" value="F:structural constituent of virion"/>
    <property type="evidence" value="ECO:0007669"/>
    <property type="project" value="UniProtKB-KW"/>
</dbReference>
<dbReference type="InterPro" id="IPR042539">
    <property type="entry name" value="Matrix_C"/>
</dbReference>
<feature type="domain" description="Matrix protein C-terminal Paramyxoviridae" evidence="6">
    <location>
        <begin position="199"/>
        <end position="357"/>
    </location>
</feature>
<dbReference type="InterPro" id="IPR042540">
    <property type="entry name" value="Matrix_N"/>
</dbReference>
<dbReference type="InterPro" id="IPR055413">
    <property type="entry name" value="Matrix_Paramyxo_C"/>
</dbReference>
<proteinExistence type="predicted"/>
<dbReference type="Proteomes" id="UP001250135">
    <property type="component" value="Segment"/>
</dbReference>
<evidence type="ECO:0000256" key="4">
    <source>
        <dbReference type="ARBA" id="ARBA00023311"/>
    </source>
</evidence>
<sequence length="364" mass="40950">MLMLLKYMSLEIKVLKTYYKKLRVNDMAGSADFHPSTWEEGGTLRAFDAELDDTGHLIPKVRVLNPGFNTRKGYGYMYLILYGIIEEKISEGGQKKGFRTFASFPLGVGRSRSSPDELLSDCLKLEVTVRRTAGANEKVVYGCATIPEKLIPWRKVLATGCIFPANKVCCNIDLVLLDKAQKFRPIFLTITQLTDSGVYQIPRTLLDFRMTRAISLNLLVYLKVGADFTGCGIKGILNEEGEKLVTFMVHLGNFVRKNGKEYSMEYCKQKVDKMNLHFALGAIGGLSLHITVKGRMSNALRAQMGYKRHVCYSLMDINPALNKVMWKAECQIDKVSAVFQPSVPKDFKIYDDVLIDNTGKILKP</sequence>
<dbReference type="GO" id="GO:0044423">
    <property type="term" value="C:virion component"/>
    <property type="evidence" value="ECO:0007669"/>
    <property type="project" value="UniProtKB-KW"/>
</dbReference>
<name>A0A8T9KM09_9MONO</name>
<dbReference type="InterPro" id="IPR000982">
    <property type="entry name" value="Matrix_Paramyxo_N"/>
</dbReference>
<evidence type="ECO:0000259" key="6">
    <source>
        <dbReference type="Pfam" id="PF23765"/>
    </source>
</evidence>
<evidence type="ECO:0000313" key="8">
    <source>
        <dbReference type="Proteomes" id="UP001250135"/>
    </source>
</evidence>
<keyword evidence="3" id="KW-0946">Virion</keyword>
<evidence type="ECO:0000256" key="1">
    <source>
        <dbReference type="ARBA" id="ARBA00004328"/>
    </source>
</evidence>
<reference evidence="7" key="1">
    <citation type="submission" date="2021-12" db="EMBL/GenBank/DDBJ databases">
        <authorList>
            <person name="Tan Z.-Z."/>
            <person name="Pan Y.-F."/>
            <person name="Zhang Y.-Z."/>
        </authorList>
    </citation>
    <scope>NUCLEOTIDE SEQUENCE</scope>
    <source>
        <strain evidence="7">WZS_HuMao</strain>
    </source>
</reference>
<evidence type="ECO:0000256" key="2">
    <source>
        <dbReference type="ARBA" id="ARBA00017678"/>
    </source>
</evidence>